<dbReference type="STRING" id="1167006.UWK_00666"/>
<evidence type="ECO:0000313" key="3">
    <source>
        <dbReference type="EMBL" id="AGF77246.1"/>
    </source>
</evidence>
<keyword evidence="1" id="KW-0732">Signal</keyword>
<dbReference type="Gene3D" id="2.40.160.20">
    <property type="match status" value="1"/>
</dbReference>
<dbReference type="Pfam" id="PF01389">
    <property type="entry name" value="OmpA_membrane"/>
    <property type="match status" value="1"/>
</dbReference>
<evidence type="ECO:0000313" key="4">
    <source>
        <dbReference type="Proteomes" id="UP000011721"/>
    </source>
</evidence>
<dbReference type="GO" id="GO:0009279">
    <property type="term" value="C:cell outer membrane"/>
    <property type="evidence" value="ECO:0007669"/>
    <property type="project" value="InterPro"/>
</dbReference>
<reference evidence="4" key="1">
    <citation type="journal article" date="2013" name="Stand. Genomic Sci.">
        <title>Complete genome sequence of Desulfocapsa sulfexigens, a marine deltaproteobacterium specialized in disproportionating inorganic sulfur compounds.</title>
        <authorList>
            <person name="Finster K.W."/>
            <person name="Kjeldsen K.U."/>
            <person name="Kube M."/>
            <person name="Reinhardt R."/>
            <person name="Mussmann M."/>
            <person name="Amann R."/>
            <person name="Schreiber L."/>
        </authorList>
    </citation>
    <scope>NUCLEOTIDE SEQUENCE [LARGE SCALE GENOMIC DNA]</scope>
    <source>
        <strain evidence="4">DSM 10523 / SB164P1</strain>
    </source>
</reference>
<protein>
    <submittedName>
        <fullName evidence="3">OmpA-like transmembrane domain-containing protein</fullName>
    </submittedName>
</protein>
<keyword evidence="3" id="KW-0812">Transmembrane</keyword>
<name>M1PL82_DESSD</name>
<dbReference type="RefSeq" id="WP_015402942.1">
    <property type="nucleotide sequence ID" value="NC_020304.1"/>
</dbReference>
<dbReference type="InterPro" id="IPR000498">
    <property type="entry name" value="OmpA-like_TM_dom"/>
</dbReference>
<feature type="chain" id="PRO_5004016861" evidence="1">
    <location>
        <begin position="23"/>
        <end position="205"/>
    </location>
</feature>
<dbReference type="OrthoDB" id="7620169at2"/>
<dbReference type="eggNOG" id="COG3637">
    <property type="taxonomic scope" value="Bacteria"/>
</dbReference>
<evidence type="ECO:0000259" key="2">
    <source>
        <dbReference type="Pfam" id="PF01389"/>
    </source>
</evidence>
<dbReference type="InterPro" id="IPR011250">
    <property type="entry name" value="OMP/PagP_B-barrel"/>
</dbReference>
<dbReference type="EMBL" id="CP003985">
    <property type="protein sequence ID" value="AGF77246.1"/>
    <property type="molecule type" value="Genomic_DNA"/>
</dbReference>
<dbReference type="KEGG" id="dsf:UWK_00666"/>
<dbReference type="HOGENOM" id="CLU_1438565_0_0_7"/>
<gene>
    <name evidence="3" type="ordered locus">UWK_00666</name>
</gene>
<feature type="signal peptide" evidence="1">
    <location>
        <begin position="1"/>
        <end position="22"/>
    </location>
</feature>
<organism evidence="3 4">
    <name type="scientific">Desulfocapsa sulfexigens (strain DSM 10523 / SB164P1)</name>
    <dbReference type="NCBI Taxonomy" id="1167006"/>
    <lineage>
        <taxon>Bacteria</taxon>
        <taxon>Pseudomonadati</taxon>
        <taxon>Thermodesulfobacteriota</taxon>
        <taxon>Desulfobulbia</taxon>
        <taxon>Desulfobulbales</taxon>
        <taxon>Desulfocapsaceae</taxon>
        <taxon>Desulfocapsa</taxon>
    </lineage>
</organism>
<keyword evidence="4" id="KW-1185">Reference proteome</keyword>
<dbReference type="AlphaFoldDB" id="M1PL82"/>
<proteinExistence type="predicted"/>
<keyword evidence="3" id="KW-0472">Membrane</keyword>
<dbReference type="SUPFAM" id="SSF56925">
    <property type="entry name" value="OMPA-like"/>
    <property type="match status" value="1"/>
</dbReference>
<dbReference type="Proteomes" id="UP000011721">
    <property type="component" value="Chromosome"/>
</dbReference>
<evidence type="ECO:0000256" key="1">
    <source>
        <dbReference type="SAM" id="SignalP"/>
    </source>
</evidence>
<feature type="domain" description="Outer membrane protein OmpA-like transmembrane" evidence="2">
    <location>
        <begin position="32"/>
        <end position="203"/>
    </location>
</feature>
<sequence length="205" mass="21436">MKTKTIITIATTLLSVSTLAVALEEAPSVKGTDAFYMGISAGTSYGRDVCDGLLTCDDSDTGFKVYGGYQFTPVWGVEAFYTDLGEFTGSSLVSVYPQFLSVSANASASGMGAVATASWPIGDSFALFSKLGFLYWSVESSASGGGYAVSIDDDGFGLALGLGARYSFTDNFGVRAGWDWYTVGDDSTTGESDVDLFSAGIFVSF</sequence>
<accession>M1PL82</accession>